<dbReference type="Proteomes" id="UP000260680">
    <property type="component" value="Unassembled WGS sequence"/>
</dbReference>
<feature type="transmembrane region" description="Helical" evidence="1">
    <location>
        <begin position="226"/>
        <end position="252"/>
    </location>
</feature>
<feature type="transmembrane region" description="Helical" evidence="1">
    <location>
        <begin position="92"/>
        <end position="120"/>
    </location>
</feature>
<proteinExistence type="predicted"/>
<name>A0A3E2N8D7_9FIRM</name>
<protein>
    <submittedName>
        <fullName evidence="2">ABC transporter permease</fullName>
    </submittedName>
</protein>
<gene>
    <name evidence="2" type="ORF">DS742_18945</name>
</gene>
<reference evidence="2 3" key="1">
    <citation type="submission" date="2018-07" db="EMBL/GenBank/DDBJ databases">
        <title>New species, Clostridium PI-S10-A1B.</title>
        <authorList>
            <person name="Krishna G."/>
            <person name="Summeta K."/>
            <person name="Shikha S."/>
            <person name="Prabhu P.B."/>
            <person name="Suresh K."/>
        </authorList>
    </citation>
    <scope>NUCLEOTIDE SEQUENCE [LARGE SCALE GENOMIC DNA]</scope>
    <source>
        <strain evidence="2 3">PI-S10-A1B</strain>
    </source>
</reference>
<dbReference type="EMBL" id="QOHO01000064">
    <property type="protein sequence ID" value="RFZ77273.1"/>
    <property type="molecule type" value="Genomic_DNA"/>
</dbReference>
<accession>A0A3E2N8D7</accession>
<feature type="transmembrane region" description="Helical" evidence="1">
    <location>
        <begin position="140"/>
        <end position="173"/>
    </location>
</feature>
<dbReference type="AlphaFoldDB" id="A0A3E2N8D7"/>
<feature type="transmembrane region" description="Helical" evidence="1">
    <location>
        <begin position="53"/>
        <end position="71"/>
    </location>
</feature>
<comment type="caution">
    <text evidence="2">The sequence shown here is derived from an EMBL/GenBank/DDBJ whole genome shotgun (WGS) entry which is preliminary data.</text>
</comment>
<keyword evidence="1" id="KW-1133">Transmembrane helix</keyword>
<sequence>MVNLVYAEFLKFKRKRIFTLGILAAFIFPFFNAAILAEPDFADIQSGVREDNAFLFLMPLLIILAVNLFFAELENNTLKNLLCIPVSKIKLVLVKLLVLLIFSIAFQITGFFISTIYAVSQDIPVVQPLFQFYLTASTGMLMWAASLPCIVLVVWFNKSSILSVIIVFFYTLLNYTMHFSDHIMMQPIGFHTGTLMPVPMIFRWLYQFYTPSGDVQTAFYQRFSQYFASTSECFSILLLEAIICIVCMIRIYSGREY</sequence>
<organism evidence="2 3">
    <name type="scientific">Lacrimispora amygdalina</name>
    <dbReference type="NCBI Taxonomy" id="253257"/>
    <lineage>
        <taxon>Bacteria</taxon>
        <taxon>Bacillati</taxon>
        <taxon>Bacillota</taxon>
        <taxon>Clostridia</taxon>
        <taxon>Lachnospirales</taxon>
        <taxon>Lachnospiraceae</taxon>
        <taxon>Lacrimispora</taxon>
    </lineage>
</organism>
<keyword evidence="1" id="KW-0812">Transmembrane</keyword>
<dbReference type="RefSeq" id="WP_117418543.1">
    <property type="nucleotide sequence ID" value="NZ_QOHO01000064.1"/>
</dbReference>
<dbReference type="OrthoDB" id="2584645at2"/>
<feature type="transmembrane region" description="Helical" evidence="1">
    <location>
        <begin position="185"/>
        <end position="206"/>
    </location>
</feature>
<evidence type="ECO:0000313" key="3">
    <source>
        <dbReference type="Proteomes" id="UP000260680"/>
    </source>
</evidence>
<evidence type="ECO:0000256" key="1">
    <source>
        <dbReference type="SAM" id="Phobius"/>
    </source>
</evidence>
<keyword evidence="1" id="KW-0472">Membrane</keyword>
<dbReference type="Pfam" id="PF12730">
    <property type="entry name" value="ABC2_membrane_4"/>
    <property type="match status" value="1"/>
</dbReference>
<evidence type="ECO:0000313" key="2">
    <source>
        <dbReference type="EMBL" id="RFZ77273.1"/>
    </source>
</evidence>